<keyword evidence="4" id="KW-0418">Kinase</keyword>
<evidence type="ECO:0000313" key="4">
    <source>
        <dbReference type="EMBL" id="KAJ8028554.1"/>
    </source>
</evidence>
<dbReference type="OrthoDB" id="427480at2759"/>
<comment type="caution">
    <text evidence="4">The sequence shown here is derived from an EMBL/GenBank/DDBJ whole genome shotgun (WGS) entry which is preliminary data.</text>
</comment>
<feature type="transmembrane region" description="Helical" evidence="2">
    <location>
        <begin position="120"/>
        <end position="138"/>
    </location>
</feature>
<sequence length="573" mass="64830">MAFAIKRTPYFAFKIMPAQLVSRSFPKSCIMWKLSVPKCTFLCKADWRKPVSACLMSSILCAAYMKENSLSLKSHQAQIIPKPLSQHYISYFHYFLLTLSSKLFDFLDSVIYLFKLNLRLFMLGITFGPLCISYPLVCHFTSAMNIWLKLLLIVVKFSGPTFVKLGQWASTRRDLFSSEFCDVLGLLHCNAACHPWSHSRHILSKAFGKHWETWCNIEFEHPVHSGCIGQVYRGWIDVNIFAQEIGTHFEKDLDNEESCNGKVQVAVKIIHPGVTELVDLDLTIMRGVANLISSLPGLKWLSLPEIILEFEQLMKKQIDLRVEAKNLDSFNKFFADSLEVKFPSPIWPLVHPEVLIETWEAGIPISHFIGGNRGEMIPNKQKEKLARMGVAAILKMVFIDNFVHADLHPGNIIVQFISEDHSSARTNADHLPASGMTRLVFLDAGIVASLKEDDLQNLHQVFTAIVLNKGDVVGELFLKHATCNECQTPEEFKIEMADLVNDVHQQTLKLGKIQVAGLLTNLFNLLIKHKVKLESNFSSVLLAIMILEGLGRSLDPQLDIMQQARPVLLSRLF</sequence>
<comment type="similarity">
    <text evidence="1">Belongs to the protein kinase superfamily. ADCK protein kinase family.</text>
</comment>
<keyword evidence="5" id="KW-1185">Reference proteome</keyword>
<dbReference type="PANTHER" id="PTHR45890:SF1">
    <property type="entry name" value="AARF DOMAIN CONTAINING KINASE 2"/>
    <property type="match status" value="1"/>
</dbReference>
<evidence type="ECO:0000256" key="2">
    <source>
        <dbReference type="SAM" id="Phobius"/>
    </source>
</evidence>
<dbReference type="InterPro" id="IPR004147">
    <property type="entry name" value="ABC1_dom"/>
</dbReference>
<dbReference type="EMBL" id="JAIZAY010000015">
    <property type="protein sequence ID" value="KAJ8028554.1"/>
    <property type="molecule type" value="Genomic_DNA"/>
</dbReference>
<keyword evidence="2" id="KW-0812">Transmembrane</keyword>
<accession>A0A9Q1BL28</accession>
<protein>
    <submittedName>
        <fullName evidence="4">AarF domain-containing protein kinase 2</fullName>
    </submittedName>
</protein>
<evidence type="ECO:0000313" key="5">
    <source>
        <dbReference type="Proteomes" id="UP001152320"/>
    </source>
</evidence>
<organism evidence="4 5">
    <name type="scientific">Holothuria leucospilota</name>
    <name type="common">Black long sea cucumber</name>
    <name type="synonym">Mertensiothuria leucospilota</name>
    <dbReference type="NCBI Taxonomy" id="206669"/>
    <lineage>
        <taxon>Eukaryota</taxon>
        <taxon>Metazoa</taxon>
        <taxon>Echinodermata</taxon>
        <taxon>Eleutherozoa</taxon>
        <taxon>Echinozoa</taxon>
        <taxon>Holothuroidea</taxon>
        <taxon>Aspidochirotacea</taxon>
        <taxon>Aspidochirotida</taxon>
        <taxon>Holothuriidae</taxon>
        <taxon>Holothuria</taxon>
    </lineage>
</organism>
<dbReference type="SUPFAM" id="SSF56112">
    <property type="entry name" value="Protein kinase-like (PK-like)"/>
    <property type="match status" value="1"/>
</dbReference>
<dbReference type="InterPro" id="IPR052402">
    <property type="entry name" value="ADCK_kinase"/>
</dbReference>
<reference evidence="4" key="1">
    <citation type="submission" date="2021-10" db="EMBL/GenBank/DDBJ databases">
        <title>Tropical sea cucumber genome reveals ecological adaptation and Cuvierian tubules defense mechanism.</title>
        <authorList>
            <person name="Chen T."/>
        </authorList>
    </citation>
    <scope>NUCLEOTIDE SEQUENCE</scope>
    <source>
        <strain evidence="4">Nanhai2018</strain>
        <tissue evidence="4">Muscle</tissue>
    </source>
</reference>
<gene>
    <name evidence="4" type="ORF">HOLleu_30827</name>
</gene>
<dbReference type="GO" id="GO:0016301">
    <property type="term" value="F:kinase activity"/>
    <property type="evidence" value="ECO:0007669"/>
    <property type="project" value="UniProtKB-KW"/>
</dbReference>
<dbReference type="GO" id="GO:0005739">
    <property type="term" value="C:mitochondrion"/>
    <property type="evidence" value="ECO:0007669"/>
    <property type="project" value="TreeGrafter"/>
</dbReference>
<dbReference type="Pfam" id="PF03109">
    <property type="entry name" value="ABC1"/>
    <property type="match status" value="1"/>
</dbReference>
<name>A0A9Q1BL28_HOLLE</name>
<evidence type="ECO:0000256" key="1">
    <source>
        <dbReference type="ARBA" id="ARBA00009670"/>
    </source>
</evidence>
<dbReference type="Proteomes" id="UP001152320">
    <property type="component" value="Chromosome 15"/>
</dbReference>
<keyword evidence="2" id="KW-1133">Transmembrane helix</keyword>
<proteinExistence type="inferred from homology"/>
<evidence type="ECO:0000259" key="3">
    <source>
        <dbReference type="Pfam" id="PF03109"/>
    </source>
</evidence>
<dbReference type="AlphaFoldDB" id="A0A9Q1BL28"/>
<dbReference type="InterPro" id="IPR011009">
    <property type="entry name" value="Kinase-like_dom_sf"/>
</dbReference>
<dbReference type="CDD" id="cd13971">
    <property type="entry name" value="ADCK2-like"/>
    <property type="match status" value="1"/>
</dbReference>
<dbReference type="InterPro" id="IPR044095">
    <property type="entry name" value="ADCK2_dom"/>
</dbReference>
<dbReference type="PANTHER" id="PTHR45890">
    <property type="entry name" value="AARF DOMAIN CONTAINING KINASE 2 (PREDICTED)"/>
    <property type="match status" value="1"/>
</dbReference>
<keyword evidence="2" id="KW-0472">Membrane</keyword>
<feature type="domain" description="ABC1 atypical kinase-like" evidence="3">
    <location>
        <begin position="260"/>
        <end position="468"/>
    </location>
</feature>
<keyword evidence="4" id="KW-0808">Transferase</keyword>